<evidence type="ECO:0000313" key="4">
    <source>
        <dbReference type="Proteomes" id="UP000293902"/>
    </source>
</evidence>
<dbReference type="Proteomes" id="UP000293902">
    <property type="component" value="Chromosome"/>
</dbReference>
<dbReference type="EMBL" id="QLNI01000018">
    <property type="protein sequence ID" value="RAM02105.1"/>
    <property type="molecule type" value="Genomic_DNA"/>
</dbReference>
<protein>
    <recommendedName>
        <fullName evidence="5">Flagellar protein FlgN</fullName>
    </recommendedName>
</protein>
<reference evidence="1 4" key="2">
    <citation type="submission" date="2019-02" db="EMBL/GenBank/DDBJ databases">
        <title>Complete genome sequence of Desulfobacter hydrogenophilus AcRS1.</title>
        <authorList>
            <person name="Marietou A."/>
            <person name="Lund M.B."/>
            <person name="Marshall I.P.G."/>
            <person name="Schreiber L."/>
            <person name="Jorgensen B."/>
        </authorList>
    </citation>
    <scope>NUCLEOTIDE SEQUENCE [LARGE SCALE GENOMIC DNA]</scope>
    <source>
        <strain evidence="1 4">AcRS1</strain>
    </source>
</reference>
<reference evidence="2 3" key="1">
    <citation type="submission" date="2018-06" db="EMBL/GenBank/DDBJ databases">
        <title>Complete Genome Sequence of Desulfobacter hydrogenophilus (DSM3380).</title>
        <authorList>
            <person name="Marietou A."/>
            <person name="Schreiber L."/>
            <person name="Marshall I."/>
            <person name="Jorgensen B."/>
        </authorList>
    </citation>
    <scope>NUCLEOTIDE SEQUENCE [LARGE SCALE GENOMIC DNA]</scope>
    <source>
        <strain evidence="2 3">DSM 3380</strain>
    </source>
</reference>
<dbReference type="Proteomes" id="UP000248798">
    <property type="component" value="Unassembled WGS sequence"/>
</dbReference>
<sequence>MILPRVKADVETDSVAVLERKMVRIRALHKQLSHILETEYVSGMAYDSKSLKKLILRKRNCVNRFEHLVRAMGEQLGMMTGREMSSTMSRSLVDRVKMIQGLTPKQEEVLFGLANDLEQRHRELMKAASRNGLLFKSVLGRLSVTSKYVNHRNMGRTP</sequence>
<gene>
    <name evidence="2" type="ORF">DO021_10000</name>
    <name evidence="1" type="ORF">EYB58_13645</name>
</gene>
<dbReference type="OrthoDB" id="5420265at2"/>
<name>A0A328FGL2_9BACT</name>
<dbReference type="AlphaFoldDB" id="A0A328FGL2"/>
<evidence type="ECO:0000313" key="1">
    <source>
        <dbReference type="EMBL" id="QBH13875.1"/>
    </source>
</evidence>
<dbReference type="EMBL" id="CP036313">
    <property type="protein sequence ID" value="QBH13875.1"/>
    <property type="molecule type" value="Genomic_DNA"/>
</dbReference>
<evidence type="ECO:0000313" key="3">
    <source>
        <dbReference type="Proteomes" id="UP000248798"/>
    </source>
</evidence>
<accession>A0A328FGL2</accession>
<evidence type="ECO:0008006" key="5">
    <source>
        <dbReference type="Google" id="ProtNLM"/>
    </source>
</evidence>
<keyword evidence="4" id="KW-1185">Reference proteome</keyword>
<dbReference type="RefSeq" id="WP_111956234.1">
    <property type="nucleotide sequence ID" value="NZ_CP036313.1"/>
</dbReference>
<organism evidence="2 3">
    <name type="scientific">Desulfobacter hydrogenophilus</name>
    <dbReference type="NCBI Taxonomy" id="2291"/>
    <lineage>
        <taxon>Bacteria</taxon>
        <taxon>Pseudomonadati</taxon>
        <taxon>Thermodesulfobacteriota</taxon>
        <taxon>Desulfobacteria</taxon>
        <taxon>Desulfobacterales</taxon>
        <taxon>Desulfobacteraceae</taxon>
        <taxon>Desulfobacter</taxon>
    </lineage>
</organism>
<evidence type="ECO:0000313" key="2">
    <source>
        <dbReference type="EMBL" id="RAM02105.1"/>
    </source>
</evidence>
<proteinExistence type="predicted"/>